<keyword evidence="2" id="KW-0472">Membrane</keyword>
<dbReference type="SMART" id="SM00530">
    <property type="entry name" value="HTH_XRE"/>
    <property type="match status" value="1"/>
</dbReference>
<dbReference type="InterPro" id="IPR050400">
    <property type="entry name" value="Bact_Cytoskel_RodZ"/>
</dbReference>
<keyword evidence="2" id="KW-0812">Transmembrane</keyword>
<evidence type="ECO:0000256" key="2">
    <source>
        <dbReference type="SAM" id="Phobius"/>
    </source>
</evidence>
<name>A0A223D1V4_9BACL</name>
<feature type="compositionally biased region" description="Polar residues" evidence="1">
    <location>
        <begin position="139"/>
        <end position="155"/>
    </location>
</feature>
<dbReference type="KEGG" id="tab:CIG75_11620"/>
<dbReference type="AlphaFoldDB" id="A0A223D1V4"/>
<dbReference type="EMBL" id="CP022657">
    <property type="protein sequence ID" value="ASS75572.1"/>
    <property type="molecule type" value="Genomic_DNA"/>
</dbReference>
<dbReference type="OrthoDB" id="9797543at2"/>
<reference evidence="4 5" key="1">
    <citation type="journal article" date="2015" name="Int. J. Syst. Evol. Microbiol.">
        <title>Tumebacillus algifaecis sp. nov., isolated from decomposing algal scum.</title>
        <authorList>
            <person name="Wu Y.F."/>
            <person name="Zhang B."/>
            <person name="Xing P."/>
            <person name="Wu Q.L."/>
            <person name="Liu S.J."/>
        </authorList>
    </citation>
    <scope>NUCLEOTIDE SEQUENCE [LARGE SCALE GENOMIC DNA]</scope>
    <source>
        <strain evidence="4 5">THMBR28</strain>
    </source>
</reference>
<dbReference type="GO" id="GO:0003677">
    <property type="term" value="F:DNA binding"/>
    <property type="evidence" value="ECO:0007669"/>
    <property type="project" value="InterPro"/>
</dbReference>
<organism evidence="4 5">
    <name type="scientific">Tumebacillus algifaecis</name>
    <dbReference type="NCBI Taxonomy" id="1214604"/>
    <lineage>
        <taxon>Bacteria</taxon>
        <taxon>Bacillati</taxon>
        <taxon>Bacillota</taxon>
        <taxon>Bacilli</taxon>
        <taxon>Bacillales</taxon>
        <taxon>Alicyclobacillaceae</taxon>
        <taxon>Tumebacillus</taxon>
    </lineage>
</organism>
<evidence type="ECO:0000256" key="1">
    <source>
        <dbReference type="SAM" id="MobiDB-lite"/>
    </source>
</evidence>
<dbReference type="SUPFAM" id="SSF47413">
    <property type="entry name" value="lambda repressor-like DNA-binding domains"/>
    <property type="match status" value="1"/>
</dbReference>
<dbReference type="Pfam" id="PF13413">
    <property type="entry name" value="HTH_25"/>
    <property type="match status" value="1"/>
</dbReference>
<dbReference type="CDD" id="cd00093">
    <property type="entry name" value="HTH_XRE"/>
    <property type="match status" value="1"/>
</dbReference>
<dbReference type="Proteomes" id="UP000214688">
    <property type="component" value="Chromosome"/>
</dbReference>
<evidence type="ECO:0000313" key="4">
    <source>
        <dbReference type="EMBL" id="ASS75572.1"/>
    </source>
</evidence>
<dbReference type="InterPro" id="IPR025194">
    <property type="entry name" value="RodZ-like_C"/>
</dbReference>
<dbReference type="RefSeq" id="WP_094236815.1">
    <property type="nucleotide sequence ID" value="NZ_CP022657.1"/>
</dbReference>
<feature type="transmembrane region" description="Helical" evidence="2">
    <location>
        <begin position="105"/>
        <end position="126"/>
    </location>
</feature>
<dbReference type="InterPro" id="IPR001387">
    <property type="entry name" value="Cro/C1-type_HTH"/>
</dbReference>
<feature type="region of interest" description="Disordered" evidence="1">
    <location>
        <begin position="134"/>
        <end position="175"/>
    </location>
</feature>
<evidence type="ECO:0000259" key="3">
    <source>
        <dbReference type="SMART" id="SM00530"/>
    </source>
</evidence>
<dbReference type="InterPro" id="IPR010982">
    <property type="entry name" value="Lambda_DNA-bd_dom_sf"/>
</dbReference>
<dbReference type="Pfam" id="PF13464">
    <property type="entry name" value="RodZ_C"/>
    <property type="match status" value="1"/>
</dbReference>
<proteinExistence type="predicted"/>
<sequence length="270" mass="29968">MEELGSELKRIREEKGYKLDDVQQATKIRTRYLEAIESGDLSALPGVVYARGFIKSYCDFLEIDGQELLEAHGMAADKADTQLEAVRVTHTDKNLGKASSFNTRLLPQVAIVVGILVVLTTVYAVWVNKDQQEVGKEPVTQSTEPPQGITQTPDTTVKPEGQETPEPPKPTTVVQQVQKENNLTTYQVTGAKDMTMELAALDDCWLEIKADGKVLESGIVKKGETRTWKANQSIALLTGKSKFITVKINEQQVQVEPLLRGYTFLFNLKS</sequence>
<keyword evidence="2" id="KW-1133">Transmembrane helix</keyword>
<evidence type="ECO:0000313" key="5">
    <source>
        <dbReference type="Proteomes" id="UP000214688"/>
    </source>
</evidence>
<keyword evidence="5" id="KW-1185">Reference proteome</keyword>
<accession>A0A223D1V4</accession>
<protein>
    <recommendedName>
        <fullName evidence="3">HTH cro/C1-type domain-containing protein</fullName>
    </recommendedName>
</protein>
<dbReference type="PANTHER" id="PTHR34475:SF1">
    <property type="entry name" value="CYTOSKELETON PROTEIN RODZ"/>
    <property type="match status" value="1"/>
</dbReference>
<feature type="domain" description="HTH cro/C1-type" evidence="3">
    <location>
        <begin position="7"/>
        <end position="68"/>
    </location>
</feature>
<dbReference type="Gene3D" id="1.10.260.40">
    <property type="entry name" value="lambda repressor-like DNA-binding domains"/>
    <property type="match status" value="1"/>
</dbReference>
<dbReference type="PANTHER" id="PTHR34475">
    <property type="match status" value="1"/>
</dbReference>
<gene>
    <name evidence="4" type="ORF">CIG75_11620</name>
</gene>